<keyword evidence="2" id="KW-1185">Reference proteome</keyword>
<reference evidence="2" key="1">
    <citation type="submission" date="2016-01" db="EMBL/GenBank/DDBJ databases">
        <authorList>
            <person name="Mitreva M."/>
            <person name="Pepin K.H."/>
            <person name="Mihindukulasuriya K.A."/>
            <person name="Fulton R."/>
            <person name="Fronick C."/>
            <person name="O'Laughlin M."/>
            <person name="Miner T."/>
            <person name="Herter B."/>
            <person name="Rosa B.A."/>
            <person name="Cordes M."/>
            <person name="Tomlinson C."/>
            <person name="Wollam A."/>
            <person name="Palsikar V.B."/>
            <person name="Mardis E.R."/>
            <person name="Wilson R.K."/>
        </authorList>
    </citation>
    <scope>NUCLEOTIDE SEQUENCE [LARGE SCALE GENOMIC DNA]</scope>
    <source>
        <strain evidence="2">DNF00896</strain>
    </source>
</reference>
<proteinExistence type="predicted"/>
<dbReference type="RefSeq" id="WP_060931829.1">
    <property type="nucleotide sequence ID" value="NZ_KQ959840.1"/>
</dbReference>
<dbReference type="AlphaFoldDB" id="A0A133ZHE5"/>
<dbReference type="PATRIC" id="fig|467210.3.peg.2204"/>
<organism evidence="1 2">
    <name type="scientific">Lachnoanaerobaculum saburreum</name>
    <dbReference type="NCBI Taxonomy" id="467210"/>
    <lineage>
        <taxon>Bacteria</taxon>
        <taxon>Bacillati</taxon>
        <taxon>Bacillota</taxon>
        <taxon>Clostridia</taxon>
        <taxon>Lachnospirales</taxon>
        <taxon>Lachnospiraceae</taxon>
        <taxon>Lachnoanaerobaculum</taxon>
    </lineage>
</organism>
<gene>
    <name evidence="1" type="ORF">HMPREF1866_02226</name>
</gene>
<evidence type="ECO:0000313" key="2">
    <source>
        <dbReference type="Proteomes" id="UP000070394"/>
    </source>
</evidence>
<dbReference type="EMBL" id="LSDA01000124">
    <property type="protein sequence ID" value="KXB54862.1"/>
    <property type="molecule type" value="Genomic_DNA"/>
</dbReference>
<sequence>MRIKQRGLFIVISVILLMWLTGCGKKTVALDDYIKVSATGYDSIGTAEVSLDYKKFEKDYGKKIKFNKKESRHDFVKEHSLKSSMDDSKLLLDTCVQTEIDNDKHLSNGDVINVKVSCDEELAKEYFGVKLNYSDIEYEVDGLKEVDKFNPFDYITVEFSGTSPYVNAHINEDSGRKELKDIYFEAEKNSNIKLGEEVEVRAKQNISNREFVEKYGSIISETSKKYKCEGVDFYIKSTTDIPESSMNELISAGESKIRDYINDNWSKPENLISIKYEGNYVLSLKEDNTTWGLYDNYVYMVYKIQATNPDPVENVEYYDYVCFSNLILSTKGEWSFGLGGYTQKSDDFDDNSSFMVGNYRYGGYQDLKSLMYGEIVPNLDNYNYTTTLSPN</sequence>
<evidence type="ECO:0000313" key="1">
    <source>
        <dbReference type="EMBL" id="KXB54862.1"/>
    </source>
</evidence>
<dbReference type="STRING" id="467210.HMPREF1866_02226"/>
<accession>A0A133ZHE5</accession>
<comment type="caution">
    <text evidence="1">The sequence shown here is derived from an EMBL/GenBank/DDBJ whole genome shotgun (WGS) entry which is preliminary data.</text>
</comment>
<dbReference type="PROSITE" id="PS51257">
    <property type="entry name" value="PROKAR_LIPOPROTEIN"/>
    <property type="match status" value="1"/>
</dbReference>
<dbReference type="OrthoDB" id="2236865at2"/>
<protein>
    <submittedName>
        <fullName evidence="1">Uncharacterized protein</fullName>
    </submittedName>
</protein>
<dbReference type="Proteomes" id="UP000070394">
    <property type="component" value="Unassembled WGS sequence"/>
</dbReference>
<name>A0A133ZHE5_9FIRM</name>